<evidence type="ECO:0000259" key="4">
    <source>
        <dbReference type="Pfam" id="PF16967"/>
    </source>
</evidence>
<evidence type="ECO:0000259" key="3">
    <source>
        <dbReference type="Pfam" id="PF15976"/>
    </source>
</evidence>
<dbReference type="Proteomes" id="UP001596425">
    <property type="component" value="Unassembled WGS sequence"/>
</dbReference>
<gene>
    <name evidence="5" type="ORF">ACFQBM_16155</name>
</gene>
<accession>A0ABW1YTC0</accession>
<comment type="caution">
    <text evidence="5">The sequence shown here is derived from an EMBL/GenBank/DDBJ whole genome shotgun (WGS) entry which is preliminary data.</text>
</comment>
<evidence type="ECO:0000256" key="2">
    <source>
        <dbReference type="SAM" id="SignalP"/>
    </source>
</evidence>
<feature type="chain" id="PRO_5046714445" evidence="2">
    <location>
        <begin position="22"/>
        <end position="836"/>
    </location>
</feature>
<dbReference type="InterPro" id="IPR031917">
    <property type="entry name" value="Pilus_assem_C"/>
</dbReference>
<dbReference type="RefSeq" id="WP_226864797.1">
    <property type="nucleotide sequence ID" value="NZ_JACZFR010000018.1"/>
</dbReference>
<proteinExistence type="predicted"/>
<keyword evidence="1 2" id="KW-0732">Signal</keyword>
<name>A0ABW1YTC0_9GAMM</name>
<dbReference type="Pfam" id="PF15976">
    <property type="entry name" value="CooC_C"/>
    <property type="match status" value="1"/>
</dbReference>
<dbReference type="InterPro" id="IPR032636">
    <property type="entry name" value="Pilus_assem_E-set-like_dom"/>
</dbReference>
<protein>
    <submittedName>
        <fullName evidence="5">TcfC E-set like domain-containing protein</fullName>
    </submittedName>
</protein>
<organism evidence="5 6">
    <name type="scientific">Microbulbifer taiwanensis</name>
    <dbReference type="NCBI Taxonomy" id="986746"/>
    <lineage>
        <taxon>Bacteria</taxon>
        <taxon>Pseudomonadati</taxon>
        <taxon>Pseudomonadota</taxon>
        <taxon>Gammaproteobacteria</taxon>
        <taxon>Cellvibrionales</taxon>
        <taxon>Microbulbiferaceae</taxon>
        <taxon>Microbulbifer</taxon>
    </lineage>
</organism>
<sequence length="836" mass="92891">MKRAIAATLLTLCCCATNSYGAAASAAFTLDTAAPDGFADLTEPQQLVADLYYGNRQIGATMVEIDPHSLRFLDPDAVRVLLPDTLDPEAVYALLQQALPRNSDRVCFSRQQRNCGFITPDSFGLIYDDSRYRVDLFFAPELLPQKAAIDNPYLPDASSGFSFVQNLTGTWSGVRSSDVPNSESASLFGQSILSFGESGLHSQWSVTDGGDSQVSQLHWARDYQGRAYSAGLIQPQGSFSGFVPSPTLYGAEYRSSSNSRTDNRYNQGAPLEINMPVRGRVEIHKDGRLVHSELLEAGNQLLDTSSLPGGAYEVEIKSFDESGRPLVQYTEFFAKDSLLPPPGEWRWAVQAGQPAQLNREEILPERHDDYFFQAGAARRLFDDTGLFANIAATEDEQAFELGGRWISEYLELSPSLIHSGDGRSGHRLFASLNTPLFNLSASETRLENDAQPTEYNEFSLLGRGFRQRSANLSSALFGGRLALRYSQRDRNLYFESAEFALDTAISGADTLTTLEFRRDFFRNRHWRGEMTLSHSDADGEQLTSATFNFRFRDHHWDHRASVRTDSGRGDNQNTRLGFHSGWRDADLWAPEVDQQFSGESTRDEYYLGSQTRIAGRRGYLSSTLGYRNSSIDEQSSLNYLGSFSTNLMTTEESFAWGGERSLTSAVMVDITGSEDEEFEILVNGVRRGYARGGDRSLINLPAFQSYDIQLRPLAAGFYDYREIQETVTLYPGNVAATEYEIQPVILVIGRIVRGDQPVTATKISIGEYAAVTDEFGIFQMEMHANPQTLNAPAVRWGDCLVDIVEQTSGEHWLNLGDINLAAARCEGNQLVHAAKQ</sequence>
<feature type="domain" description="Pilus assembly protein C-terminal" evidence="3">
    <location>
        <begin position="729"/>
        <end position="818"/>
    </location>
</feature>
<keyword evidence="6" id="KW-1185">Reference proteome</keyword>
<feature type="domain" description="Pilus assembly protein E-set like" evidence="4">
    <location>
        <begin position="269"/>
        <end position="322"/>
    </location>
</feature>
<evidence type="ECO:0000313" key="6">
    <source>
        <dbReference type="Proteomes" id="UP001596425"/>
    </source>
</evidence>
<dbReference type="EMBL" id="JBHSVR010000001">
    <property type="protein sequence ID" value="MFC6634822.1"/>
    <property type="molecule type" value="Genomic_DNA"/>
</dbReference>
<evidence type="ECO:0000313" key="5">
    <source>
        <dbReference type="EMBL" id="MFC6634822.1"/>
    </source>
</evidence>
<evidence type="ECO:0000256" key="1">
    <source>
        <dbReference type="ARBA" id="ARBA00022729"/>
    </source>
</evidence>
<dbReference type="Pfam" id="PF16967">
    <property type="entry name" value="TcfC"/>
    <property type="match status" value="1"/>
</dbReference>
<reference evidence="6" key="1">
    <citation type="journal article" date="2019" name="Int. J. Syst. Evol. Microbiol.">
        <title>The Global Catalogue of Microorganisms (GCM) 10K type strain sequencing project: providing services to taxonomists for standard genome sequencing and annotation.</title>
        <authorList>
            <consortium name="The Broad Institute Genomics Platform"/>
            <consortium name="The Broad Institute Genome Sequencing Center for Infectious Disease"/>
            <person name="Wu L."/>
            <person name="Ma J."/>
        </authorList>
    </citation>
    <scope>NUCLEOTIDE SEQUENCE [LARGE SCALE GENOMIC DNA]</scope>
    <source>
        <strain evidence="6">CGMCC 1.13718</strain>
    </source>
</reference>
<feature type="signal peptide" evidence="2">
    <location>
        <begin position="1"/>
        <end position="21"/>
    </location>
</feature>